<feature type="transmembrane region" description="Helical" evidence="6">
    <location>
        <begin position="277"/>
        <end position="296"/>
    </location>
</feature>
<dbReference type="AlphaFoldDB" id="U7D8W7"/>
<dbReference type="GO" id="GO:0000155">
    <property type="term" value="F:phosphorelay sensor kinase activity"/>
    <property type="evidence" value="ECO:0007669"/>
    <property type="project" value="InterPro"/>
</dbReference>
<name>U7D8W7_9BACT</name>
<dbReference type="InterPro" id="IPR036097">
    <property type="entry name" value="HisK_dim/P_sf"/>
</dbReference>
<evidence type="ECO:0000256" key="5">
    <source>
        <dbReference type="PROSITE-ProRule" id="PRU00169"/>
    </source>
</evidence>
<organism evidence="10 11">
    <name type="scientific">Chitinivibrio alkaliphilus ACht1</name>
    <dbReference type="NCBI Taxonomy" id="1313304"/>
    <lineage>
        <taxon>Bacteria</taxon>
        <taxon>Pseudomonadati</taxon>
        <taxon>Fibrobacterota</taxon>
        <taxon>Chitinivibrionia</taxon>
        <taxon>Chitinivibrionales</taxon>
        <taxon>Chitinivibrionaceae</taxon>
        <taxon>Chitinivibrio</taxon>
    </lineage>
</organism>
<keyword evidence="10" id="KW-0418">Kinase</keyword>
<feature type="transmembrane region" description="Helical" evidence="6">
    <location>
        <begin position="223"/>
        <end position="240"/>
    </location>
</feature>
<protein>
    <recommendedName>
        <fullName evidence="2">histidine kinase</fullName>
        <ecNumber evidence="2">2.7.13.3</ecNumber>
    </recommendedName>
</protein>
<dbReference type="SUPFAM" id="SSF52172">
    <property type="entry name" value="CheY-like"/>
    <property type="match status" value="1"/>
</dbReference>
<dbReference type="SUPFAM" id="SSF47384">
    <property type="entry name" value="Homodimeric domain of signal transducing histidine kinase"/>
    <property type="match status" value="1"/>
</dbReference>
<dbReference type="Gene3D" id="3.30.565.10">
    <property type="entry name" value="Histidine kinase-like ATPase, C-terminal domain"/>
    <property type="match status" value="1"/>
</dbReference>
<dbReference type="SMART" id="SM00387">
    <property type="entry name" value="HATPase_c"/>
    <property type="match status" value="1"/>
</dbReference>
<proteinExistence type="predicted"/>
<evidence type="ECO:0000313" key="10">
    <source>
        <dbReference type="EMBL" id="ERP38829.1"/>
    </source>
</evidence>
<evidence type="ECO:0000259" key="8">
    <source>
        <dbReference type="PROSITE" id="PS50109"/>
    </source>
</evidence>
<evidence type="ECO:0000256" key="7">
    <source>
        <dbReference type="SAM" id="SignalP"/>
    </source>
</evidence>
<dbReference type="PRINTS" id="PR00344">
    <property type="entry name" value="BCTRLSENSOR"/>
</dbReference>
<dbReference type="PROSITE" id="PS50109">
    <property type="entry name" value="HIS_KIN"/>
    <property type="match status" value="1"/>
</dbReference>
<feature type="transmembrane region" description="Helical" evidence="6">
    <location>
        <begin position="159"/>
        <end position="179"/>
    </location>
</feature>
<evidence type="ECO:0000256" key="1">
    <source>
        <dbReference type="ARBA" id="ARBA00000085"/>
    </source>
</evidence>
<feature type="transmembrane region" description="Helical" evidence="6">
    <location>
        <begin position="335"/>
        <end position="356"/>
    </location>
</feature>
<dbReference type="EMBL" id="ASJR01000004">
    <property type="protein sequence ID" value="ERP38829.1"/>
    <property type="molecule type" value="Genomic_DNA"/>
</dbReference>
<keyword evidence="6" id="KW-0472">Membrane</keyword>
<dbReference type="Gene3D" id="1.10.287.130">
    <property type="match status" value="1"/>
</dbReference>
<dbReference type="SMART" id="SM00448">
    <property type="entry name" value="REC"/>
    <property type="match status" value="1"/>
</dbReference>
<keyword evidence="10" id="KW-0808">Transferase</keyword>
<keyword evidence="11" id="KW-1185">Reference proteome</keyword>
<dbReference type="InterPro" id="IPR001789">
    <property type="entry name" value="Sig_transdc_resp-reg_receiver"/>
</dbReference>
<sequence length="753" mass="85775">MKYVGILLCFMVTALSAAPLVSLENTRIVQDDWGVSYEWGRLPIDSSGVYRVESDVKVVYADLDNLALLIPPSPYPMEVFINDALVYVYGDLEDTQCLANFSPAFVRLGPELITPDQTNQFTVYFYTDGERVALPEFRIGSQERIERRYLLQKLLNSTFIQLLSLNSLILFSVFIMLSFYTKYKTKIYRYYALLSLFIGLAYIPFVFNYSTAPEIFLTKVSKSSFVLAAYFIFLFCIHLYRIQVWIFLKRLLAFFSFAGVVLIFAQQTKYAVNDTFAFFMVMQILPLFLFATSLILWRNMFVRGVENILLATGTLLLLATSFYDMYFILVEKEPFFWSTAYGYMGLSVACVCVLMIHHKRDIASIELQKLEIDQTSRKLLHSNQMLVESTRKIEEYAHLKNRFIKSITHEIVTPINGIADSTDYLRSLDFERDTAEPYIDNLLISYYNLTILFNNLVDYTSLDESDITLECHKYNFEKSIQRLVEYTRKNAQSKGLTFSFEYTSGGLPSLVYGDEKRIAQVILNLLNNAIKFTEFGSVTLKISCEEHTLFCSVSDTGVGIDPTLKENIFKAFTSERSYSTGKEMYANIGLGLAITHRIVTSMGGNISFRSRKNRGSTFSIEVPLQRISDSPSTDSSIEQKRILVAEDNPINQKLITILLKTYNLVAVVVGNGFEAVERVKQESFDLVIMDIQMPVMDGLEATREIKKLCPSLPVIAWTANSTSVECSAAGVDGFLSKPTSRESLYHEVLDRIT</sequence>
<feature type="signal peptide" evidence="7">
    <location>
        <begin position="1"/>
        <end position="17"/>
    </location>
</feature>
<feature type="transmembrane region" description="Helical" evidence="6">
    <location>
        <begin position="191"/>
        <end position="211"/>
    </location>
</feature>
<accession>U7D8W7</accession>
<dbReference type="Proteomes" id="UP000017148">
    <property type="component" value="Unassembled WGS sequence"/>
</dbReference>
<evidence type="ECO:0000256" key="2">
    <source>
        <dbReference type="ARBA" id="ARBA00012438"/>
    </source>
</evidence>
<feature type="transmembrane region" description="Helical" evidence="6">
    <location>
        <begin position="308"/>
        <end position="329"/>
    </location>
</feature>
<feature type="chain" id="PRO_5004679031" description="histidine kinase" evidence="7">
    <location>
        <begin position="18"/>
        <end position="753"/>
    </location>
</feature>
<reference evidence="10 11" key="1">
    <citation type="journal article" date="2013" name="Environ. Microbiol.">
        <title>Genome analysis of Chitinivibrio alkaliphilus gen. nov., sp. nov., a novel extremely haloalkaliphilic anaerobic chitinolytic bacterium from the candidate phylum Termite Group 3.</title>
        <authorList>
            <person name="Sorokin D.Y."/>
            <person name="Gumerov V.M."/>
            <person name="Rakitin A.L."/>
            <person name="Beletsky A.V."/>
            <person name="Damste J.S."/>
            <person name="Muyzer G."/>
            <person name="Mardanov A.V."/>
            <person name="Ravin N.V."/>
        </authorList>
    </citation>
    <scope>NUCLEOTIDE SEQUENCE [LARGE SCALE GENOMIC DNA]</scope>
    <source>
        <strain evidence="10 11">ACht1</strain>
    </source>
</reference>
<dbReference type="PANTHER" id="PTHR45339:SF1">
    <property type="entry name" value="HYBRID SIGNAL TRANSDUCTION HISTIDINE KINASE J"/>
    <property type="match status" value="1"/>
</dbReference>
<feature type="domain" description="Response regulatory" evidence="9">
    <location>
        <begin position="641"/>
        <end position="752"/>
    </location>
</feature>
<feature type="domain" description="Histidine kinase" evidence="8">
    <location>
        <begin position="406"/>
        <end position="626"/>
    </location>
</feature>
<keyword evidence="6" id="KW-1133">Transmembrane helix</keyword>
<dbReference type="Pfam" id="PF00072">
    <property type="entry name" value="Response_reg"/>
    <property type="match status" value="1"/>
</dbReference>
<evidence type="ECO:0000256" key="3">
    <source>
        <dbReference type="ARBA" id="ARBA00022553"/>
    </source>
</evidence>
<keyword evidence="4" id="KW-0902">Two-component regulatory system</keyword>
<dbReference type="InterPro" id="IPR003594">
    <property type="entry name" value="HATPase_dom"/>
</dbReference>
<keyword evidence="3 5" id="KW-0597">Phosphoprotein</keyword>
<dbReference type="RefSeq" id="WP_022636128.1">
    <property type="nucleotide sequence ID" value="NZ_ASJR01000004.1"/>
</dbReference>
<evidence type="ECO:0000259" key="9">
    <source>
        <dbReference type="PROSITE" id="PS50110"/>
    </source>
</evidence>
<keyword evidence="7" id="KW-0732">Signal</keyword>
<comment type="catalytic activity">
    <reaction evidence="1">
        <text>ATP + protein L-histidine = ADP + protein N-phospho-L-histidine.</text>
        <dbReference type="EC" id="2.7.13.3"/>
    </reaction>
</comment>
<evidence type="ECO:0000256" key="4">
    <source>
        <dbReference type="ARBA" id="ARBA00023012"/>
    </source>
</evidence>
<dbReference type="SUPFAM" id="SSF55874">
    <property type="entry name" value="ATPase domain of HSP90 chaperone/DNA topoisomerase II/histidine kinase"/>
    <property type="match status" value="1"/>
</dbReference>
<dbReference type="Pfam" id="PF02518">
    <property type="entry name" value="HATPase_c"/>
    <property type="match status" value="1"/>
</dbReference>
<evidence type="ECO:0000313" key="11">
    <source>
        <dbReference type="Proteomes" id="UP000017148"/>
    </source>
</evidence>
<feature type="modified residue" description="4-aspartylphosphate" evidence="5">
    <location>
        <position position="690"/>
    </location>
</feature>
<dbReference type="CDD" id="cd00082">
    <property type="entry name" value="HisKA"/>
    <property type="match status" value="1"/>
</dbReference>
<dbReference type="PANTHER" id="PTHR45339">
    <property type="entry name" value="HYBRID SIGNAL TRANSDUCTION HISTIDINE KINASE J"/>
    <property type="match status" value="1"/>
</dbReference>
<dbReference type="OrthoDB" id="9768069at2"/>
<dbReference type="InterPro" id="IPR011006">
    <property type="entry name" value="CheY-like_superfamily"/>
</dbReference>
<dbReference type="Gene3D" id="3.40.50.2300">
    <property type="match status" value="1"/>
</dbReference>
<dbReference type="InterPro" id="IPR036890">
    <property type="entry name" value="HATPase_C_sf"/>
</dbReference>
<comment type="caution">
    <text evidence="10">The sequence shown here is derived from an EMBL/GenBank/DDBJ whole genome shotgun (WGS) entry which is preliminary data.</text>
</comment>
<dbReference type="InterPro" id="IPR004358">
    <property type="entry name" value="Sig_transdc_His_kin-like_C"/>
</dbReference>
<dbReference type="InterPro" id="IPR003661">
    <property type="entry name" value="HisK_dim/P_dom"/>
</dbReference>
<dbReference type="eggNOG" id="COG0642">
    <property type="taxonomic scope" value="Bacteria"/>
</dbReference>
<dbReference type="CDD" id="cd17546">
    <property type="entry name" value="REC_hyHK_CKI1_RcsC-like"/>
    <property type="match status" value="1"/>
</dbReference>
<keyword evidence="6" id="KW-0812">Transmembrane</keyword>
<evidence type="ECO:0000256" key="6">
    <source>
        <dbReference type="SAM" id="Phobius"/>
    </source>
</evidence>
<feature type="transmembrane region" description="Helical" evidence="6">
    <location>
        <begin position="247"/>
        <end position="265"/>
    </location>
</feature>
<gene>
    <name evidence="10" type="ORF">CALK_0601</name>
</gene>
<dbReference type="PROSITE" id="PS50110">
    <property type="entry name" value="RESPONSE_REGULATORY"/>
    <property type="match status" value="1"/>
</dbReference>
<dbReference type="STRING" id="1313304.CALK_0601"/>
<dbReference type="InterPro" id="IPR005467">
    <property type="entry name" value="His_kinase_dom"/>
</dbReference>
<dbReference type="EC" id="2.7.13.3" evidence="2"/>